<evidence type="ECO:0000256" key="1">
    <source>
        <dbReference type="SAM" id="Coils"/>
    </source>
</evidence>
<feature type="compositionally biased region" description="Basic and acidic residues" evidence="2">
    <location>
        <begin position="33"/>
        <end position="43"/>
    </location>
</feature>
<feature type="region of interest" description="Disordered" evidence="2">
    <location>
        <begin position="18"/>
        <end position="43"/>
    </location>
</feature>
<reference evidence="3" key="1">
    <citation type="submission" date="2022-07" db="EMBL/GenBank/DDBJ databases">
        <title>Phylogenomic reconstructions and comparative analyses of Kickxellomycotina fungi.</title>
        <authorList>
            <person name="Reynolds N.K."/>
            <person name="Stajich J.E."/>
            <person name="Barry K."/>
            <person name="Grigoriev I.V."/>
            <person name="Crous P."/>
            <person name="Smith M.E."/>
        </authorList>
    </citation>
    <scope>NUCLEOTIDE SEQUENCE</scope>
    <source>
        <strain evidence="3">BCRC 34489</strain>
    </source>
</reference>
<name>A0A9W8LGU6_9FUNG</name>
<evidence type="ECO:0000313" key="3">
    <source>
        <dbReference type="EMBL" id="KAJ2779931.1"/>
    </source>
</evidence>
<dbReference type="EMBL" id="JANBUM010000274">
    <property type="protein sequence ID" value="KAJ2779931.1"/>
    <property type="molecule type" value="Genomic_DNA"/>
</dbReference>
<dbReference type="OrthoDB" id="5687196at2759"/>
<dbReference type="Proteomes" id="UP001140172">
    <property type="component" value="Unassembled WGS sequence"/>
</dbReference>
<keyword evidence="1" id="KW-0175">Coiled coil</keyword>
<gene>
    <name evidence="3" type="ORF">GGI15_003720</name>
</gene>
<evidence type="ECO:0000313" key="4">
    <source>
        <dbReference type="Proteomes" id="UP001140172"/>
    </source>
</evidence>
<protein>
    <recommendedName>
        <fullName evidence="5">BZIP domain-containing protein</fullName>
    </recommendedName>
</protein>
<proteinExistence type="predicted"/>
<dbReference type="SUPFAM" id="SSF57959">
    <property type="entry name" value="Leucine zipper domain"/>
    <property type="match status" value="1"/>
</dbReference>
<keyword evidence="4" id="KW-1185">Reference proteome</keyword>
<evidence type="ECO:0008006" key="5">
    <source>
        <dbReference type="Google" id="ProtNLM"/>
    </source>
</evidence>
<feature type="compositionally biased region" description="Polar residues" evidence="2">
    <location>
        <begin position="22"/>
        <end position="31"/>
    </location>
</feature>
<dbReference type="AlphaFoldDB" id="A0A9W8LGU6"/>
<dbReference type="GO" id="GO:0003700">
    <property type="term" value="F:DNA-binding transcription factor activity"/>
    <property type="evidence" value="ECO:0007669"/>
    <property type="project" value="InterPro"/>
</dbReference>
<sequence>MASDLGFEITAEATKIFDDISSKTMQSTSPPSEARRSKQVEDVRDYGAINDHISVRAILPNGSADHQSRRELEQALNRKREQYKLAARKKRDRKKKRLEALEQREKDLRKQYLSLSMELMLCRSANQNHAIFVQTQAASELGMQVTAETSEMLETISSVALRSSPPPDISSVSPDYSVLNSQIEDLYSSATFAHHQAQRSFSSVELLKDDISQLAELLLGNGDSSDSKDKGG</sequence>
<comment type="caution">
    <text evidence="3">The sequence shown here is derived from an EMBL/GenBank/DDBJ whole genome shotgun (WGS) entry which is preliminary data.</text>
</comment>
<evidence type="ECO:0000256" key="2">
    <source>
        <dbReference type="SAM" id="MobiDB-lite"/>
    </source>
</evidence>
<feature type="coiled-coil region" evidence="1">
    <location>
        <begin position="69"/>
        <end position="118"/>
    </location>
</feature>
<organism evidence="3 4">
    <name type="scientific">Coemansia interrupta</name>
    <dbReference type="NCBI Taxonomy" id="1126814"/>
    <lineage>
        <taxon>Eukaryota</taxon>
        <taxon>Fungi</taxon>
        <taxon>Fungi incertae sedis</taxon>
        <taxon>Zoopagomycota</taxon>
        <taxon>Kickxellomycotina</taxon>
        <taxon>Kickxellomycetes</taxon>
        <taxon>Kickxellales</taxon>
        <taxon>Kickxellaceae</taxon>
        <taxon>Coemansia</taxon>
    </lineage>
</organism>
<dbReference type="InterPro" id="IPR046347">
    <property type="entry name" value="bZIP_sf"/>
</dbReference>
<accession>A0A9W8LGU6</accession>